<keyword evidence="6" id="KW-0418">Kinase</keyword>
<dbReference type="Pfam" id="PF07730">
    <property type="entry name" value="HisKA_3"/>
    <property type="match status" value="1"/>
</dbReference>
<dbReference type="GO" id="GO:0046983">
    <property type="term" value="F:protein dimerization activity"/>
    <property type="evidence" value="ECO:0007669"/>
    <property type="project" value="InterPro"/>
</dbReference>
<dbReference type="GO" id="GO:0000155">
    <property type="term" value="F:phosphorelay sensor kinase activity"/>
    <property type="evidence" value="ECO:0007669"/>
    <property type="project" value="InterPro"/>
</dbReference>
<evidence type="ECO:0000256" key="1">
    <source>
        <dbReference type="ARBA" id="ARBA00000085"/>
    </source>
</evidence>
<gene>
    <name evidence="9" type="ORF">MNBD_GAMMA06-868</name>
</gene>
<evidence type="ECO:0000256" key="2">
    <source>
        <dbReference type="ARBA" id="ARBA00012438"/>
    </source>
</evidence>
<dbReference type="InterPro" id="IPR050482">
    <property type="entry name" value="Sensor_HK_TwoCompSys"/>
</dbReference>
<dbReference type="GO" id="GO:0005524">
    <property type="term" value="F:ATP binding"/>
    <property type="evidence" value="ECO:0007669"/>
    <property type="project" value="UniProtKB-KW"/>
</dbReference>
<dbReference type="Gene3D" id="3.30.565.10">
    <property type="entry name" value="Histidine kinase-like ATPase, C-terminal domain"/>
    <property type="match status" value="1"/>
</dbReference>
<organism evidence="9">
    <name type="scientific">hydrothermal vent metagenome</name>
    <dbReference type="NCBI Taxonomy" id="652676"/>
    <lineage>
        <taxon>unclassified sequences</taxon>
        <taxon>metagenomes</taxon>
        <taxon>ecological metagenomes</taxon>
    </lineage>
</organism>
<keyword evidence="7" id="KW-0067">ATP-binding</keyword>
<evidence type="ECO:0000313" key="9">
    <source>
        <dbReference type="EMBL" id="VAW53301.1"/>
    </source>
</evidence>
<evidence type="ECO:0000256" key="4">
    <source>
        <dbReference type="ARBA" id="ARBA00022679"/>
    </source>
</evidence>
<dbReference type="AlphaFoldDB" id="A0A3B0WDC8"/>
<dbReference type="PANTHER" id="PTHR24421:SF10">
    <property type="entry name" value="NITRATE_NITRITE SENSOR PROTEIN NARQ"/>
    <property type="match status" value="1"/>
</dbReference>
<dbReference type="InterPro" id="IPR005467">
    <property type="entry name" value="His_kinase_dom"/>
</dbReference>
<evidence type="ECO:0000256" key="3">
    <source>
        <dbReference type="ARBA" id="ARBA00022553"/>
    </source>
</evidence>
<comment type="catalytic activity">
    <reaction evidence="1">
        <text>ATP + protein L-histidine = ADP + protein N-phospho-L-histidine.</text>
        <dbReference type="EC" id="2.7.13.3"/>
    </reaction>
</comment>
<proteinExistence type="predicted"/>
<dbReference type="SUPFAM" id="SSF55781">
    <property type="entry name" value="GAF domain-like"/>
    <property type="match status" value="1"/>
</dbReference>
<name>A0A3B0WDC8_9ZZZZ</name>
<dbReference type="EC" id="2.7.13.3" evidence="2"/>
<evidence type="ECO:0000256" key="5">
    <source>
        <dbReference type="ARBA" id="ARBA00022741"/>
    </source>
</evidence>
<evidence type="ECO:0000256" key="7">
    <source>
        <dbReference type="ARBA" id="ARBA00022840"/>
    </source>
</evidence>
<dbReference type="Gene3D" id="1.20.5.1930">
    <property type="match status" value="1"/>
</dbReference>
<dbReference type="InterPro" id="IPR029016">
    <property type="entry name" value="GAF-like_dom_sf"/>
</dbReference>
<dbReference type="SUPFAM" id="SSF55874">
    <property type="entry name" value="ATPase domain of HSP90 chaperone/DNA topoisomerase II/histidine kinase"/>
    <property type="match status" value="1"/>
</dbReference>
<dbReference type="EMBL" id="UOFD01000060">
    <property type="protein sequence ID" value="VAW53301.1"/>
    <property type="molecule type" value="Genomic_DNA"/>
</dbReference>
<dbReference type="InterPro" id="IPR011712">
    <property type="entry name" value="Sig_transdc_His_kin_sub3_dim/P"/>
</dbReference>
<dbReference type="CDD" id="cd16917">
    <property type="entry name" value="HATPase_UhpB-NarQ-NarX-like"/>
    <property type="match status" value="1"/>
</dbReference>
<keyword evidence="4 9" id="KW-0808">Transferase</keyword>
<keyword evidence="5" id="KW-0547">Nucleotide-binding</keyword>
<dbReference type="Pfam" id="PF02518">
    <property type="entry name" value="HATPase_c"/>
    <property type="match status" value="1"/>
</dbReference>
<evidence type="ECO:0000259" key="8">
    <source>
        <dbReference type="PROSITE" id="PS50109"/>
    </source>
</evidence>
<reference evidence="9" key="1">
    <citation type="submission" date="2018-06" db="EMBL/GenBank/DDBJ databases">
        <authorList>
            <person name="Zhirakovskaya E."/>
        </authorList>
    </citation>
    <scope>NUCLEOTIDE SEQUENCE</scope>
</reference>
<evidence type="ECO:0000256" key="6">
    <source>
        <dbReference type="ARBA" id="ARBA00022777"/>
    </source>
</evidence>
<dbReference type="InterPro" id="IPR036890">
    <property type="entry name" value="HATPase_C_sf"/>
</dbReference>
<dbReference type="GO" id="GO:0016020">
    <property type="term" value="C:membrane"/>
    <property type="evidence" value="ECO:0007669"/>
    <property type="project" value="InterPro"/>
</dbReference>
<dbReference type="PROSITE" id="PS50109">
    <property type="entry name" value="HIS_KIN"/>
    <property type="match status" value="1"/>
</dbReference>
<dbReference type="InterPro" id="IPR003594">
    <property type="entry name" value="HATPase_dom"/>
</dbReference>
<protein>
    <recommendedName>
        <fullName evidence="2">histidine kinase</fullName>
        <ecNumber evidence="2">2.7.13.3</ecNumber>
    </recommendedName>
</protein>
<keyword evidence="3" id="KW-0597">Phosphoprotein</keyword>
<dbReference type="Gene3D" id="3.30.450.40">
    <property type="match status" value="1"/>
</dbReference>
<sequence>MTESSFFKWSNSSITLLYRATSILSSTNDSKQILHDFLTLLKQHFNAGAGSIQLMTDDALMNLISHFGITKEQANSIQHTPIDAHLFSFETDAIDEIQIRQNELGIKTLPPKQLCIPVRCKIKTLGVINLFVENKIEITEELAYLLLSLGAHLGEFFEREHIENKSRRQLIKDERNIIANELHDSLAQTLASMRFQLRILDQALQPVGDFMAFKTIESVEHALDEATTDLRQLIAHCRVPIQEQGLVPAVKRAVEKFRKDTNTHIVFQCNEQTLALPSNIELNAYRIVQEALANIKKHANAHIVRVLLNSDNNNIRILIENDGEGFDQSKIRSTEGKHLGLTIMQERAKHLGGELKIESEADEGTRVELNFNYVDKSNN</sequence>
<dbReference type="PANTHER" id="PTHR24421">
    <property type="entry name" value="NITRATE/NITRITE SENSOR PROTEIN NARX-RELATED"/>
    <property type="match status" value="1"/>
</dbReference>
<dbReference type="SMART" id="SM00387">
    <property type="entry name" value="HATPase_c"/>
    <property type="match status" value="1"/>
</dbReference>
<accession>A0A3B0WDC8</accession>
<feature type="domain" description="Histidine kinase" evidence="8">
    <location>
        <begin position="286"/>
        <end position="375"/>
    </location>
</feature>